<comment type="caution">
    <text evidence="2">The sequence shown here is derived from an EMBL/GenBank/DDBJ whole genome shotgun (WGS) entry which is preliminary data.</text>
</comment>
<name>A0A8X7PU34_BRACI</name>
<feature type="domain" description="Reverse transcriptase zinc-binding" evidence="1">
    <location>
        <begin position="121"/>
        <end position="205"/>
    </location>
</feature>
<dbReference type="OrthoDB" id="1109839at2759"/>
<organism evidence="2 3">
    <name type="scientific">Brassica carinata</name>
    <name type="common">Ethiopian mustard</name>
    <name type="synonym">Abyssinian cabbage</name>
    <dbReference type="NCBI Taxonomy" id="52824"/>
    <lineage>
        <taxon>Eukaryota</taxon>
        <taxon>Viridiplantae</taxon>
        <taxon>Streptophyta</taxon>
        <taxon>Embryophyta</taxon>
        <taxon>Tracheophyta</taxon>
        <taxon>Spermatophyta</taxon>
        <taxon>Magnoliopsida</taxon>
        <taxon>eudicotyledons</taxon>
        <taxon>Gunneridae</taxon>
        <taxon>Pentapetalae</taxon>
        <taxon>rosids</taxon>
        <taxon>malvids</taxon>
        <taxon>Brassicales</taxon>
        <taxon>Brassicaceae</taxon>
        <taxon>Brassiceae</taxon>
        <taxon>Brassica</taxon>
    </lineage>
</organism>
<sequence length="303" mass="34931">MKEKQTHTWLFKKLLRLRREATQWLQIKPGDGSSIRFWYSPWSPFGPLIKFVGANAPRLSGIPLSATLASIWTGSSWTIAPARSVALEQIQIHMSTITLTDFTDLPTWNSKGIGNSNNNKFVISQIYDSLRESRPKVRWNKSVWCSKGIPKHKILSWLFVLNSCPTLDRLLSWGLHTDASCLLCNNYPESRNYIFFYCGFTFSIWVPLSSKLQLSLPSHSWDDTLNAISTISGSTQHQFLARIAWQAVIYETWRERNHRLHRGSFRSPDILLSLIERTITNRISSLREENPEESSICMQLWLS</sequence>
<evidence type="ECO:0000259" key="1">
    <source>
        <dbReference type="Pfam" id="PF13966"/>
    </source>
</evidence>
<dbReference type="InterPro" id="IPR026960">
    <property type="entry name" value="RVT-Znf"/>
</dbReference>
<evidence type="ECO:0000313" key="2">
    <source>
        <dbReference type="EMBL" id="KAG2257690.1"/>
    </source>
</evidence>
<protein>
    <recommendedName>
        <fullName evidence="1">Reverse transcriptase zinc-binding domain-containing protein</fullName>
    </recommendedName>
</protein>
<proteinExistence type="predicted"/>
<accession>A0A8X7PU34</accession>
<evidence type="ECO:0000313" key="3">
    <source>
        <dbReference type="Proteomes" id="UP000886595"/>
    </source>
</evidence>
<reference evidence="2 3" key="1">
    <citation type="submission" date="2020-02" db="EMBL/GenBank/DDBJ databases">
        <authorList>
            <person name="Ma Q."/>
            <person name="Huang Y."/>
            <person name="Song X."/>
            <person name="Pei D."/>
        </authorList>
    </citation>
    <scope>NUCLEOTIDE SEQUENCE [LARGE SCALE GENOMIC DNA]</scope>
    <source>
        <strain evidence="2">Sxm20200214</strain>
        <tissue evidence="2">Leaf</tissue>
    </source>
</reference>
<dbReference type="EMBL" id="JAAMPC010000015">
    <property type="protein sequence ID" value="KAG2257690.1"/>
    <property type="molecule type" value="Genomic_DNA"/>
</dbReference>
<dbReference type="Pfam" id="PF13966">
    <property type="entry name" value="zf-RVT"/>
    <property type="match status" value="1"/>
</dbReference>
<dbReference type="Proteomes" id="UP000886595">
    <property type="component" value="Unassembled WGS sequence"/>
</dbReference>
<dbReference type="AlphaFoldDB" id="A0A8X7PU34"/>
<gene>
    <name evidence="2" type="ORF">Bca52824_076984</name>
</gene>
<keyword evidence="3" id="KW-1185">Reference proteome</keyword>